<dbReference type="AlphaFoldDB" id="A0AAD7ZPR5"/>
<dbReference type="CDD" id="cd03784">
    <property type="entry name" value="GT1_Gtf-like"/>
    <property type="match status" value="1"/>
</dbReference>
<dbReference type="PANTHER" id="PTHR48043">
    <property type="entry name" value="EG:EG0003.4 PROTEIN-RELATED"/>
    <property type="match status" value="1"/>
</dbReference>
<comment type="similarity">
    <text evidence="1">Belongs to the UDP-glycosyltransferase family.</text>
</comment>
<dbReference type="Gene3D" id="3.40.50.2000">
    <property type="entry name" value="Glycogen Phosphorylase B"/>
    <property type="match status" value="1"/>
</dbReference>
<feature type="chain" id="PRO_5041929502" description="UDP-glucuronosyltransferase" evidence="5">
    <location>
        <begin position="20"/>
        <end position="699"/>
    </location>
</feature>
<dbReference type="FunFam" id="3.40.50.2000:FF:000050">
    <property type="entry name" value="UDP-glucuronosyltransferase"/>
    <property type="match status" value="1"/>
</dbReference>
<feature type="non-terminal residue" evidence="6">
    <location>
        <position position="1"/>
    </location>
</feature>
<comment type="caution">
    <text evidence="6">The sequence shown here is derived from an EMBL/GenBank/DDBJ whole genome shotgun (WGS) entry which is preliminary data.</text>
</comment>
<reference evidence="6" key="2">
    <citation type="submission" date="2023-05" db="EMBL/GenBank/DDBJ databases">
        <authorList>
            <person name="Fouks B."/>
        </authorList>
    </citation>
    <scope>NUCLEOTIDE SEQUENCE</scope>
    <source>
        <strain evidence="6">Stay&amp;Tobe</strain>
        <tissue evidence="6">Testes</tissue>
    </source>
</reference>
<keyword evidence="7" id="KW-1185">Reference proteome</keyword>
<evidence type="ECO:0000256" key="2">
    <source>
        <dbReference type="ARBA" id="ARBA00022676"/>
    </source>
</evidence>
<dbReference type="Proteomes" id="UP001233999">
    <property type="component" value="Unassembled WGS sequence"/>
</dbReference>
<dbReference type="EMBL" id="JASPKZ010007409">
    <property type="protein sequence ID" value="KAJ9584433.1"/>
    <property type="molecule type" value="Genomic_DNA"/>
</dbReference>
<evidence type="ECO:0000313" key="6">
    <source>
        <dbReference type="EMBL" id="KAJ9584433.1"/>
    </source>
</evidence>
<name>A0AAD7ZPR5_DIPPU</name>
<keyword evidence="2" id="KW-0328">Glycosyltransferase</keyword>
<feature type="transmembrane region" description="Helical" evidence="4">
    <location>
        <begin position="470"/>
        <end position="497"/>
    </location>
</feature>
<dbReference type="InterPro" id="IPR035595">
    <property type="entry name" value="UDP_glycos_trans_CS"/>
</dbReference>
<evidence type="ECO:0000256" key="1">
    <source>
        <dbReference type="ARBA" id="ARBA00009995"/>
    </source>
</evidence>
<keyword evidence="4" id="KW-1133">Transmembrane helix</keyword>
<keyword evidence="4" id="KW-0812">Transmembrane</keyword>
<dbReference type="Pfam" id="PF00201">
    <property type="entry name" value="UDPGT"/>
    <property type="match status" value="1"/>
</dbReference>
<keyword evidence="5" id="KW-0732">Signal</keyword>
<organism evidence="6 7">
    <name type="scientific">Diploptera punctata</name>
    <name type="common">Pacific beetle cockroach</name>
    <dbReference type="NCBI Taxonomy" id="6984"/>
    <lineage>
        <taxon>Eukaryota</taxon>
        <taxon>Metazoa</taxon>
        <taxon>Ecdysozoa</taxon>
        <taxon>Arthropoda</taxon>
        <taxon>Hexapoda</taxon>
        <taxon>Insecta</taxon>
        <taxon>Pterygota</taxon>
        <taxon>Neoptera</taxon>
        <taxon>Polyneoptera</taxon>
        <taxon>Dictyoptera</taxon>
        <taxon>Blattodea</taxon>
        <taxon>Blaberoidea</taxon>
        <taxon>Blaberidae</taxon>
        <taxon>Diplopterinae</taxon>
        <taxon>Diploptera</taxon>
    </lineage>
</organism>
<keyword evidence="3" id="KW-0808">Transferase</keyword>
<reference evidence="6" key="1">
    <citation type="journal article" date="2023" name="IScience">
        <title>Live-bearing cockroach genome reveals convergent evolutionary mechanisms linked to viviparity in insects and beyond.</title>
        <authorList>
            <person name="Fouks B."/>
            <person name="Harrison M.C."/>
            <person name="Mikhailova A.A."/>
            <person name="Marchal E."/>
            <person name="English S."/>
            <person name="Carruthers M."/>
            <person name="Jennings E.C."/>
            <person name="Chiamaka E.L."/>
            <person name="Frigard R.A."/>
            <person name="Pippel M."/>
            <person name="Attardo G.M."/>
            <person name="Benoit J.B."/>
            <person name="Bornberg-Bauer E."/>
            <person name="Tobe S.S."/>
        </authorList>
    </citation>
    <scope>NUCLEOTIDE SEQUENCE</scope>
    <source>
        <strain evidence="6">Stay&amp;Tobe</strain>
    </source>
</reference>
<accession>A0AAD7ZPR5</accession>
<evidence type="ECO:0000256" key="3">
    <source>
        <dbReference type="ARBA" id="ARBA00022679"/>
    </source>
</evidence>
<evidence type="ECO:0000256" key="5">
    <source>
        <dbReference type="SAM" id="SignalP"/>
    </source>
</evidence>
<gene>
    <name evidence="6" type="ORF">L9F63_021226</name>
</gene>
<dbReference type="GO" id="GO:0008194">
    <property type="term" value="F:UDP-glycosyltransferase activity"/>
    <property type="evidence" value="ECO:0007669"/>
    <property type="project" value="InterPro"/>
</dbReference>
<protein>
    <recommendedName>
        <fullName evidence="8">UDP-glucuronosyltransferase</fullName>
    </recommendedName>
</protein>
<evidence type="ECO:0008006" key="8">
    <source>
        <dbReference type="Google" id="ProtNLM"/>
    </source>
</evidence>
<dbReference type="PROSITE" id="PS00375">
    <property type="entry name" value="UDPGT"/>
    <property type="match status" value="1"/>
</dbReference>
<dbReference type="PANTHER" id="PTHR48043:SF159">
    <property type="entry name" value="EG:EG0003.4 PROTEIN-RELATED"/>
    <property type="match status" value="1"/>
</dbReference>
<evidence type="ECO:0000313" key="7">
    <source>
        <dbReference type="Proteomes" id="UP001233999"/>
    </source>
</evidence>
<evidence type="ECO:0000256" key="4">
    <source>
        <dbReference type="SAM" id="Phobius"/>
    </source>
</evidence>
<keyword evidence="4" id="KW-0472">Membrane</keyword>
<sequence>ATCFMFMCIFTLLLYGNDGARILGIFPTPNYSHQLTFQTLMKALAARGHQITVISPNPLQEHVPNYTDIELSFSYAYYRKQFDLETWDDLNVYDVTLQLISGLTKLIDNQLSSPQVQQFIRNSGNTSYDLVFIEALIFYSYHGLIHHLGSPPMIGIMSYESTLTASYSSGIPDNPSYHPVFMLHFSDHMTFYERLQNTIYWLFICNNCIHVSKQEVIMRKYFGSAPPPVHEAERNYSLIMIARSSIFNYPLPLPPDVISFHSLHVKTTPDPLPKDLQKFLDEAADGVIYFSLGSNILSKNIPEEKRRVFIEAFSELPQKILWKWELDILPGRPSNIKIEKWLPQQDILAHKNVRLFITQCGLQSLQEAVYHGVPLLGIPFFGDQKYNCRKIEETGIGSVHHFKDLTKQSLQSSIQGIINKTRFRENVEKLSALSRDEPETSLDKLIWWTEYVLRHKGAKHLRSAALDLHWYQYLLLDVSVFIFIVISMIAIILYFIITSMSCSLMKIVPIPNYTDIDISFSYDYFRTSLDFARMEHTTAYEMISQVIPVGNIMIDGQLSSPQVQEFIKSTINSSYDLVFMETLNYQSYHGLIHHVGSPPVIGVFSIIFQQSYAFYERLQNTLFWLWLRYKTYVELFPQQERIMRKHFGEGPPSILEAERNMSLMMIGTNCIFGYPSPLPPAVITYHSLHVKTTPDPLPE</sequence>
<feature type="signal peptide" evidence="5">
    <location>
        <begin position="1"/>
        <end position="19"/>
    </location>
</feature>
<dbReference type="InterPro" id="IPR002213">
    <property type="entry name" value="UDP_glucos_trans"/>
</dbReference>
<feature type="non-terminal residue" evidence="6">
    <location>
        <position position="699"/>
    </location>
</feature>
<dbReference type="SUPFAM" id="SSF53756">
    <property type="entry name" value="UDP-Glycosyltransferase/glycogen phosphorylase"/>
    <property type="match status" value="2"/>
</dbReference>
<dbReference type="InterPro" id="IPR050271">
    <property type="entry name" value="UDP-glycosyltransferase"/>
</dbReference>
<proteinExistence type="inferred from homology"/>